<evidence type="ECO:0000313" key="1">
    <source>
        <dbReference type="EMBL" id="AIA92946.1"/>
    </source>
</evidence>
<reference evidence="1" key="1">
    <citation type="journal article" date="2013" name="Environ. Microbiol.">
        <title>Seasonally variable intestinal metagenomes of the red palm weevil (Rhynchophorus ferrugineus).</title>
        <authorList>
            <person name="Jia S."/>
            <person name="Zhang X."/>
            <person name="Zhang G."/>
            <person name="Yin A."/>
            <person name="Zhang S."/>
            <person name="Li F."/>
            <person name="Wang L."/>
            <person name="Zhao D."/>
            <person name="Yun Q."/>
            <person name="Tala"/>
            <person name="Wang J."/>
            <person name="Sun G."/>
            <person name="Baabdullah M."/>
            <person name="Yu X."/>
            <person name="Hu S."/>
            <person name="Al-Mssallem I.S."/>
            <person name="Yu J."/>
        </authorList>
    </citation>
    <scope>NUCLEOTIDE SEQUENCE</scope>
</reference>
<name>A0A060CJK0_9MICO</name>
<feature type="non-terminal residue" evidence="1">
    <location>
        <position position="87"/>
    </location>
</feature>
<dbReference type="EMBL" id="KF125618">
    <property type="protein sequence ID" value="AIA92946.1"/>
    <property type="molecule type" value="Genomic_DNA"/>
</dbReference>
<proteinExistence type="predicted"/>
<organism evidence="1">
    <name type="scientific">uncultured Intrasporangium sp</name>
    <dbReference type="NCBI Taxonomy" id="332040"/>
    <lineage>
        <taxon>Bacteria</taxon>
        <taxon>Bacillati</taxon>
        <taxon>Actinomycetota</taxon>
        <taxon>Actinomycetes</taxon>
        <taxon>Micrococcales</taxon>
        <taxon>Intrasporangiaceae</taxon>
        <taxon>Intrasporangium</taxon>
        <taxon>environmental samples</taxon>
    </lineage>
</organism>
<protein>
    <submittedName>
        <fullName evidence="1">CAZy families GT51 protein</fullName>
    </submittedName>
</protein>
<sequence>MLDKMYKNKMISRQQLIAAQNSKLGLDPHQPTSSTCANSKYAYFCYYVVSWLETQPSLGKTPKARMTTLQNGGLTIKTSFNPKMADV</sequence>
<accession>A0A060CJK0</accession>
<dbReference type="AlphaFoldDB" id="A0A060CJK0"/>